<dbReference type="SUPFAM" id="SSF52821">
    <property type="entry name" value="Rhodanese/Cell cycle control phosphatase"/>
    <property type="match status" value="1"/>
</dbReference>
<dbReference type="InterPro" id="IPR050229">
    <property type="entry name" value="GlpE_sulfurtransferase"/>
</dbReference>
<protein>
    <recommendedName>
        <fullName evidence="1">Rhodanese domain-containing protein</fullName>
    </recommendedName>
</protein>
<dbReference type="OrthoDB" id="9796234at2"/>
<dbReference type="PANTHER" id="PTHR43031">
    <property type="entry name" value="FAD-DEPENDENT OXIDOREDUCTASE"/>
    <property type="match status" value="1"/>
</dbReference>
<dbReference type="InterPro" id="IPR036868">
    <property type="entry name" value="TusA-like_sf"/>
</dbReference>
<name>A0A556P8Q1_9BACI</name>
<dbReference type="InterPro" id="IPR036873">
    <property type="entry name" value="Rhodanese-like_dom_sf"/>
</dbReference>
<comment type="caution">
    <text evidence="2">The sequence shown here is derived from an EMBL/GenBank/DDBJ whole genome shotgun (WGS) entry which is preliminary data.</text>
</comment>
<evidence type="ECO:0000259" key="1">
    <source>
        <dbReference type="PROSITE" id="PS50206"/>
    </source>
</evidence>
<proteinExistence type="predicted"/>
<accession>A0A556P8Q1</accession>
<dbReference type="SMART" id="SM00450">
    <property type="entry name" value="RHOD"/>
    <property type="match status" value="1"/>
</dbReference>
<dbReference type="CDD" id="cd00158">
    <property type="entry name" value="RHOD"/>
    <property type="match status" value="1"/>
</dbReference>
<dbReference type="InterPro" id="IPR001455">
    <property type="entry name" value="TusA-like"/>
</dbReference>
<dbReference type="Proteomes" id="UP000316425">
    <property type="component" value="Unassembled WGS sequence"/>
</dbReference>
<dbReference type="InterPro" id="IPR001763">
    <property type="entry name" value="Rhodanese-like_dom"/>
</dbReference>
<gene>
    <name evidence="2" type="ORF">FPQ13_11740</name>
</gene>
<organism evidence="2 3">
    <name type="scientific">Allobacillus salarius</name>
    <dbReference type="NCBI Taxonomy" id="1955272"/>
    <lineage>
        <taxon>Bacteria</taxon>
        <taxon>Bacillati</taxon>
        <taxon>Bacillota</taxon>
        <taxon>Bacilli</taxon>
        <taxon>Bacillales</taxon>
        <taxon>Bacillaceae</taxon>
        <taxon>Allobacillus</taxon>
    </lineage>
</organism>
<dbReference type="PANTHER" id="PTHR43031:SF1">
    <property type="entry name" value="PYRIDINE NUCLEOTIDE-DISULPHIDE OXIDOREDUCTASE"/>
    <property type="match status" value="1"/>
</dbReference>
<dbReference type="PROSITE" id="PS01148">
    <property type="entry name" value="UPF0033"/>
    <property type="match status" value="1"/>
</dbReference>
<evidence type="ECO:0000313" key="2">
    <source>
        <dbReference type="EMBL" id="TSJ60773.1"/>
    </source>
</evidence>
<feature type="domain" description="Rhodanese" evidence="1">
    <location>
        <begin position="103"/>
        <end position="188"/>
    </location>
</feature>
<keyword evidence="3" id="KW-1185">Reference proteome</keyword>
<dbReference type="Pfam" id="PF01206">
    <property type="entry name" value="TusA"/>
    <property type="match status" value="1"/>
</dbReference>
<dbReference type="Gene3D" id="3.30.110.40">
    <property type="entry name" value="TusA-like domain"/>
    <property type="match status" value="1"/>
</dbReference>
<dbReference type="RefSeq" id="WP_144089521.1">
    <property type="nucleotide sequence ID" value="NZ_VMHE01000030.1"/>
</dbReference>
<dbReference type="PROSITE" id="PS50206">
    <property type="entry name" value="RHODANESE_3"/>
    <property type="match status" value="1"/>
</dbReference>
<evidence type="ECO:0000313" key="3">
    <source>
        <dbReference type="Proteomes" id="UP000316425"/>
    </source>
</evidence>
<dbReference type="SUPFAM" id="SSF64307">
    <property type="entry name" value="SirA-like"/>
    <property type="match status" value="1"/>
</dbReference>
<dbReference type="Gene3D" id="3.40.250.10">
    <property type="entry name" value="Rhodanese-like domain"/>
    <property type="match status" value="1"/>
</dbReference>
<dbReference type="EMBL" id="VMHE01000030">
    <property type="protein sequence ID" value="TSJ60773.1"/>
    <property type="molecule type" value="Genomic_DNA"/>
</dbReference>
<sequence>MTEIKADHVLDSKGMACPMPVVKTRKEIDQLEPGKVLLVEATDPGSKADLKAWSERGGHQYLGVVEEGNVIKHYIRKASSDEASEETTHENKVDNEQLKQKLTAENVTLVDVREPAEYAFGHIPSAVSIPFGELEARLNEIKKDQAVYVVCRTGNRSDLAAQLLTEKGFENVYNVVPGMSTWDGDVERSE</sequence>
<dbReference type="Pfam" id="PF00581">
    <property type="entry name" value="Rhodanese"/>
    <property type="match status" value="1"/>
</dbReference>
<reference evidence="2 3" key="1">
    <citation type="submission" date="2019-07" db="EMBL/GenBank/DDBJ databases">
        <title>Allobacillus sp. nov. SKP isolated from shrimp paste of Euphausiacea.</title>
        <authorList>
            <person name="Kanchanasin P."/>
            <person name="Tanasupawat S."/>
            <person name="Shi W."/>
            <person name="Wu L."/>
            <person name="Ma J."/>
        </authorList>
    </citation>
    <scope>NUCLEOTIDE SEQUENCE [LARGE SCALE GENOMIC DNA]</scope>
    <source>
        <strain evidence="2 3">SKP4-8</strain>
    </source>
</reference>
<dbReference type="AlphaFoldDB" id="A0A556P8Q1"/>
<dbReference type="CDD" id="cd00291">
    <property type="entry name" value="SirA_YedF_YeeD"/>
    <property type="match status" value="1"/>
</dbReference>